<dbReference type="EMBL" id="JRPD02000021">
    <property type="protein sequence ID" value="TLD99037.1"/>
    <property type="molecule type" value="Genomic_DNA"/>
</dbReference>
<name>A0A4U8TJT4_9HELI</name>
<evidence type="ECO:0000259" key="4">
    <source>
        <dbReference type="Pfam" id="PF00669"/>
    </source>
</evidence>
<dbReference type="PANTHER" id="PTHR42792">
    <property type="entry name" value="FLAGELLIN"/>
    <property type="match status" value="1"/>
</dbReference>
<dbReference type="SUPFAM" id="SSF64518">
    <property type="entry name" value="Phase 1 flagellin"/>
    <property type="match status" value="1"/>
</dbReference>
<dbReference type="GO" id="GO:0005198">
    <property type="term" value="F:structural molecule activity"/>
    <property type="evidence" value="ECO:0007669"/>
    <property type="project" value="InterPro"/>
</dbReference>
<dbReference type="Proteomes" id="UP000029922">
    <property type="component" value="Unassembled WGS sequence"/>
</dbReference>
<sequence>MAFQVNTNLNALNAHVQNVVTQRGLKDSLEKLSSGLRINKAADDASGMTIADSLRSQA</sequence>
<evidence type="ECO:0000313" key="5">
    <source>
        <dbReference type="EMBL" id="TLD99037.1"/>
    </source>
</evidence>
<dbReference type="InterPro" id="IPR001492">
    <property type="entry name" value="Flagellin"/>
</dbReference>
<feature type="domain" description="Flagellin N-terminal" evidence="4">
    <location>
        <begin position="5"/>
        <end position="58"/>
    </location>
</feature>
<dbReference type="InterPro" id="IPR001029">
    <property type="entry name" value="Flagellin_N"/>
</dbReference>
<comment type="caution">
    <text evidence="5">The sequence shown here is derived from an EMBL/GenBank/DDBJ whole genome shotgun (WGS) entry which is preliminary data.</text>
</comment>
<dbReference type="Pfam" id="PF00669">
    <property type="entry name" value="Flagellin_N"/>
    <property type="match status" value="1"/>
</dbReference>
<comment type="subunit">
    <text evidence="3">Heteromer of FlaA and FlaB. FlaB is located proximal to the hook while the remainder of the filament is composed of the predominant FlaA.</text>
</comment>
<gene>
    <name evidence="5" type="ORF">LS73_008015</name>
</gene>
<evidence type="ECO:0000256" key="3">
    <source>
        <dbReference type="ARBA" id="ARBA00025928"/>
    </source>
</evidence>
<keyword evidence="5" id="KW-0969">Cilium</keyword>
<evidence type="ECO:0000313" key="6">
    <source>
        <dbReference type="Proteomes" id="UP000029922"/>
    </source>
</evidence>
<dbReference type="AlphaFoldDB" id="A0A4U8TJT4"/>
<reference evidence="5 6" key="1">
    <citation type="journal article" date="2014" name="Genome Announc.">
        <title>Draft genome sequences of eight enterohepatic helicobacter species isolated from both laboratory and wild rodents.</title>
        <authorList>
            <person name="Sheh A."/>
            <person name="Shen Z."/>
            <person name="Fox J.G."/>
        </authorList>
    </citation>
    <scope>NUCLEOTIDE SEQUENCE [LARGE SCALE GENOMIC DNA]</scope>
    <source>
        <strain evidence="5 6">ST1</strain>
    </source>
</reference>
<evidence type="ECO:0000256" key="1">
    <source>
        <dbReference type="ARBA" id="ARBA00023026"/>
    </source>
</evidence>
<feature type="non-terminal residue" evidence="5">
    <location>
        <position position="58"/>
    </location>
</feature>
<keyword evidence="1" id="KW-0843">Virulence</keyword>
<dbReference type="PANTHER" id="PTHR42792:SF2">
    <property type="entry name" value="FLAGELLIN"/>
    <property type="match status" value="1"/>
</dbReference>
<evidence type="ECO:0000256" key="2">
    <source>
        <dbReference type="ARBA" id="ARBA00025143"/>
    </source>
</evidence>
<keyword evidence="5" id="KW-0966">Cell projection</keyword>
<proteinExistence type="predicted"/>
<protein>
    <submittedName>
        <fullName evidence="5">Flagellin B</fullName>
    </submittedName>
</protein>
<comment type="function">
    <text evidence="2">Flagellin is the subunit protein which polymerizes to form the filaments of bacterial flagella. Important for motility and virulence.</text>
</comment>
<dbReference type="GO" id="GO:0009288">
    <property type="term" value="C:bacterial-type flagellum"/>
    <property type="evidence" value="ECO:0007669"/>
    <property type="project" value="InterPro"/>
</dbReference>
<organism evidence="5 6">
    <name type="scientific">Helicobacter muridarum</name>
    <dbReference type="NCBI Taxonomy" id="216"/>
    <lineage>
        <taxon>Bacteria</taxon>
        <taxon>Pseudomonadati</taxon>
        <taxon>Campylobacterota</taxon>
        <taxon>Epsilonproteobacteria</taxon>
        <taxon>Campylobacterales</taxon>
        <taxon>Helicobacteraceae</taxon>
        <taxon>Helicobacter</taxon>
    </lineage>
</organism>
<keyword evidence="5" id="KW-0282">Flagellum</keyword>
<accession>A0A4U8TJT4</accession>